<dbReference type="InterPro" id="IPR000683">
    <property type="entry name" value="Gfo/Idh/MocA-like_OxRdtase_N"/>
</dbReference>
<dbReference type="EMBL" id="SRRM01000011">
    <property type="protein sequence ID" value="TKY87911.1"/>
    <property type="molecule type" value="Genomic_DNA"/>
</dbReference>
<dbReference type="KEGG" id="sgra:EX895_003007"/>
<dbReference type="Pfam" id="PF08635">
    <property type="entry name" value="ox_reductase_C"/>
    <property type="match status" value="1"/>
</dbReference>
<dbReference type="PANTHER" id="PTHR43249">
    <property type="entry name" value="UDP-N-ACETYL-2-AMINO-2-DEOXY-D-GLUCURONATE OXIDASE"/>
    <property type="match status" value="1"/>
</dbReference>
<dbReference type="SUPFAM" id="SSF55347">
    <property type="entry name" value="Glyceraldehyde-3-phosphate dehydrogenase-like, C-terminal domain"/>
    <property type="match status" value="1"/>
</dbReference>
<feature type="domain" description="Gfo/Idh/MocA-like oxidoreductase N-terminal" evidence="1">
    <location>
        <begin position="6"/>
        <end position="166"/>
    </location>
</feature>
<dbReference type="GeneID" id="40725902"/>
<keyword evidence="4" id="KW-1185">Reference proteome</keyword>
<protein>
    <recommendedName>
        <fullName evidence="5">Gfo/Idh/MocA-like oxidoreductase N-terminal domain-containing protein</fullName>
    </recommendedName>
</protein>
<evidence type="ECO:0000259" key="1">
    <source>
        <dbReference type="Pfam" id="PF01408"/>
    </source>
</evidence>
<evidence type="ECO:0000259" key="2">
    <source>
        <dbReference type="Pfam" id="PF08635"/>
    </source>
</evidence>
<dbReference type="Pfam" id="PF01408">
    <property type="entry name" value="GFO_IDH_MocA"/>
    <property type="match status" value="1"/>
</dbReference>
<accession>A0A4U7KTP6</accession>
<dbReference type="Proteomes" id="UP000306050">
    <property type="component" value="Chromosome SGRAM_19"/>
</dbReference>
<name>A0A4U7KTP6_9BASI</name>
<evidence type="ECO:0008006" key="5">
    <source>
        <dbReference type="Google" id="ProtNLM"/>
    </source>
</evidence>
<dbReference type="Gene3D" id="3.40.50.720">
    <property type="entry name" value="NAD(P)-binding Rossmann-like Domain"/>
    <property type="match status" value="1"/>
</dbReference>
<dbReference type="RefSeq" id="XP_029739896.1">
    <property type="nucleotide sequence ID" value="XM_029883605.1"/>
</dbReference>
<gene>
    <name evidence="3" type="ORF">EX895_003007</name>
</gene>
<dbReference type="GO" id="GO:0000166">
    <property type="term" value="F:nucleotide binding"/>
    <property type="evidence" value="ECO:0007669"/>
    <property type="project" value="InterPro"/>
</dbReference>
<evidence type="ECO:0000313" key="4">
    <source>
        <dbReference type="Proteomes" id="UP000306050"/>
    </source>
</evidence>
<comment type="caution">
    <text evidence="3">The sequence shown here is derived from an EMBL/GenBank/DDBJ whole genome shotgun (WGS) entry which is preliminary data.</text>
</comment>
<dbReference type="AlphaFoldDB" id="A0A4U7KTP6"/>
<dbReference type="InterPro" id="IPR013944">
    <property type="entry name" value="OxRdtase_put_C"/>
</dbReference>
<dbReference type="OrthoDB" id="10250282at2759"/>
<proteinExistence type="predicted"/>
<feature type="domain" description="Oxidoreductase putative C-terminal" evidence="2">
    <location>
        <begin position="170"/>
        <end position="314"/>
    </location>
</feature>
<dbReference type="PANTHER" id="PTHR43249:SF1">
    <property type="entry name" value="D-GLUCOSIDE 3-DEHYDROGENASE"/>
    <property type="match status" value="1"/>
</dbReference>
<reference evidence="3 4" key="1">
    <citation type="submission" date="2019-05" db="EMBL/GenBank/DDBJ databases">
        <title>Sporisorium graminicola CBS 10092 draft sequencing and annotation.</title>
        <authorList>
            <person name="Solano-Gonzalez S."/>
            <person name="Caddick M.X."/>
            <person name="Darby A."/>
        </authorList>
    </citation>
    <scope>NUCLEOTIDE SEQUENCE [LARGE SCALE GENOMIC DNA]</scope>
    <source>
        <strain evidence="3 4">CBS 10092</strain>
    </source>
</reference>
<dbReference type="InterPro" id="IPR052515">
    <property type="entry name" value="Gfo/Idh/MocA_Oxidoreductase"/>
</dbReference>
<sequence>MSQTYRVVVIGAGEINFGSPEGPWNHSARLEQIFHSSTTSLQFVALVDPDVGRAAERIRAKQGSSENHIQSAWKSTRVCPSIVEAASLLAATGYKQVNLVILGCPPHFRGTMQLGKRADVEMLESFPNAKAFLVEKPVAAINPFLADDCDQVASRFEAASGWTSVGYMLRYNKAILKIREILAQTGLTPTCINARYFMAYEYARKLDWWNKSRSCGPVVEQATHFIDLVRFVAGDDNDALLDTVRATTVNHTESVGSLSKLGFDESAIPAQERVPRVTSAFWKHEKGTIGTLTHGITLHGNTYDTEIEVLADGWILRVRNAYDAVTTLAIRKPGQAEEEILKIKDDPFLSEFECLVRCSLPTEDEMAWEKSVPHEPLSSFADALKTYKLSWKIRLAAEEEDASRTK</sequence>
<organism evidence="3 4">
    <name type="scientific">Sporisorium graminicola</name>
    <dbReference type="NCBI Taxonomy" id="280036"/>
    <lineage>
        <taxon>Eukaryota</taxon>
        <taxon>Fungi</taxon>
        <taxon>Dikarya</taxon>
        <taxon>Basidiomycota</taxon>
        <taxon>Ustilaginomycotina</taxon>
        <taxon>Ustilaginomycetes</taxon>
        <taxon>Ustilaginales</taxon>
        <taxon>Ustilaginaceae</taxon>
        <taxon>Sporisorium</taxon>
    </lineage>
</organism>
<dbReference type="Gene3D" id="3.30.360.10">
    <property type="entry name" value="Dihydrodipicolinate Reductase, domain 2"/>
    <property type="match status" value="1"/>
</dbReference>
<evidence type="ECO:0000313" key="3">
    <source>
        <dbReference type="EMBL" id="TKY87911.1"/>
    </source>
</evidence>